<name>A0ABV4B3M8_9BURK</name>
<keyword evidence="2" id="KW-1003">Cell membrane</keyword>
<keyword evidence="7" id="KW-0282">Flagellum</keyword>
<dbReference type="EMBL" id="JBGBDC010000004">
    <property type="protein sequence ID" value="MEY2251491.1"/>
    <property type="molecule type" value="Genomic_DNA"/>
</dbReference>
<organism evidence="7 8">
    <name type="scientific">Comamonas sediminis</name>
    <dbReference type="NCBI Taxonomy" id="1783360"/>
    <lineage>
        <taxon>Bacteria</taxon>
        <taxon>Pseudomonadati</taxon>
        <taxon>Pseudomonadota</taxon>
        <taxon>Betaproteobacteria</taxon>
        <taxon>Burkholderiales</taxon>
        <taxon>Comamonadaceae</taxon>
        <taxon>Comamonas</taxon>
    </lineage>
</organism>
<keyword evidence="5 6" id="KW-0472">Membrane</keyword>
<comment type="subcellular location">
    <subcellularLocation>
        <location evidence="1">Cell membrane</location>
    </subcellularLocation>
</comment>
<feature type="transmembrane region" description="Helical" evidence="6">
    <location>
        <begin position="23"/>
        <end position="43"/>
    </location>
</feature>
<keyword evidence="3 6" id="KW-0812">Transmembrane</keyword>
<evidence type="ECO:0000256" key="1">
    <source>
        <dbReference type="ARBA" id="ARBA00004236"/>
    </source>
</evidence>
<reference evidence="7 8" key="1">
    <citation type="journal article" date="2016" name="Int. J. Syst. Evol. Microbiol.">
        <title>Description of Comamonas sediminis sp. nov., isolated from lagoon sediments.</title>
        <authorList>
            <person name="Subhash Y."/>
            <person name="Bang J.J."/>
            <person name="You T.H."/>
            <person name="Lee S.S."/>
        </authorList>
    </citation>
    <scope>NUCLEOTIDE SEQUENCE [LARGE SCALE GENOMIC DNA]</scope>
    <source>
        <strain evidence="7 8">JCM 31169</strain>
    </source>
</reference>
<evidence type="ECO:0000256" key="3">
    <source>
        <dbReference type="ARBA" id="ARBA00022692"/>
    </source>
</evidence>
<keyword evidence="8" id="KW-1185">Reference proteome</keyword>
<evidence type="ECO:0000313" key="8">
    <source>
        <dbReference type="Proteomes" id="UP001562178"/>
    </source>
</evidence>
<comment type="caution">
    <text evidence="7">The sequence shown here is derived from an EMBL/GenBank/DDBJ whole genome shotgun (WGS) entry which is preliminary data.</text>
</comment>
<dbReference type="RefSeq" id="WP_369459933.1">
    <property type="nucleotide sequence ID" value="NZ_JBGBDC010000004.1"/>
</dbReference>
<evidence type="ECO:0000256" key="6">
    <source>
        <dbReference type="SAM" id="Phobius"/>
    </source>
</evidence>
<dbReference type="InterPro" id="IPR022781">
    <property type="entry name" value="Flagellar_biosynth_FliO"/>
</dbReference>
<keyword evidence="7" id="KW-0969">Cilium</keyword>
<sequence length="131" mass="14142">MSLPETIPVRREPDSSSLPSYDAGPALICAGLAIALALVWITIWQRRKPRSQQAAPKGLLDRWLPHRLPGDLVVKSSTRLTPHHSVHQVDWNGRRLLIGCANQSITLLSELPPATDAAAKPPTPSTPVGAP</sequence>
<accession>A0ABV4B3M8</accession>
<dbReference type="Proteomes" id="UP001562178">
    <property type="component" value="Unassembled WGS sequence"/>
</dbReference>
<keyword evidence="7" id="KW-0966">Cell projection</keyword>
<gene>
    <name evidence="7" type="ORF">AB7A72_10790</name>
</gene>
<proteinExistence type="predicted"/>
<evidence type="ECO:0000313" key="7">
    <source>
        <dbReference type="EMBL" id="MEY2251491.1"/>
    </source>
</evidence>
<evidence type="ECO:0000256" key="5">
    <source>
        <dbReference type="ARBA" id="ARBA00023136"/>
    </source>
</evidence>
<keyword evidence="4 6" id="KW-1133">Transmembrane helix</keyword>
<protein>
    <submittedName>
        <fullName evidence="7">Flagellar biosynthetic protein FliO</fullName>
    </submittedName>
</protein>
<evidence type="ECO:0000256" key="2">
    <source>
        <dbReference type="ARBA" id="ARBA00022475"/>
    </source>
</evidence>
<dbReference type="Pfam" id="PF04347">
    <property type="entry name" value="FliO"/>
    <property type="match status" value="1"/>
</dbReference>
<evidence type="ECO:0000256" key="4">
    <source>
        <dbReference type="ARBA" id="ARBA00022989"/>
    </source>
</evidence>